<protein>
    <submittedName>
        <fullName evidence="2">Uncharacterized protein</fullName>
    </submittedName>
</protein>
<reference evidence="2 3" key="1">
    <citation type="submission" date="2017-05" db="EMBL/GenBank/DDBJ databases">
        <title>Whole genome sequencing of Proteus mirabilis AR_0155.</title>
        <authorList>
            <person name="Conlan S."/>
            <person name="Thomas P.J."/>
            <person name="Mullikin J."/>
            <person name="Frank K.M."/>
            <person name="Segre J.A."/>
        </authorList>
    </citation>
    <scope>NUCLEOTIDE SEQUENCE [LARGE SCALE GENOMIC DNA]</scope>
    <source>
        <strain evidence="2 3">AR_0155</strain>
    </source>
</reference>
<organism evidence="2 3">
    <name type="scientific">Proteus mirabilis</name>
    <dbReference type="NCBI Taxonomy" id="584"/>
    <lineage>
        <taxon>Bacteria</taxon>
        <taxon>Pseudomonadati</taxon>
        <taxon>Pseudomonadota</taxon>
        <taxon>Gammaproteobacteria</taxon>
        <taxon>Enterobacterales</taxon>
        <taxon>Morganellaceae</taxon>
        <taxon>Proteus</taxon>
    </lineage>
</organism>
<name>A0AAJ0YF62_PROMI</name>
<keyword evidence="1" id="KW-0472">Membrane</keyword>
<proteinExistence type="predicted"/>
<dbReference type="Proteomes" id="UP000195540">
    <property type="component" value="Chromosome"/>
</dbReference>
<dbReference type="AlphaFoldDB" id="A0AAJ0YF62"/>
<gene>
    <name evidence="2" type="ORF">AM402_18055</name>
</gene>
<dbReference type="EMBL" id="CP021694">
    <property type="protein sequence ID" value="ARX35947.1"/>
    <property type="molecule type" value="Genomic_DNA"/>
</dbReference>
<keyword evidence="1" id="KW-0812">Transmembrane</keyword>
<evidence type="ECO:0000256" key="1">
    <source>
        <dbReference type="SAM" id="Phobius"/>
    </source>
</evidence>
<evidence type="ECO:0000313" key="2">
    <source>
        <dbReference type="EMBL" id="ARX35947.1"/>
    </source>
</evidence>
<dbReference type="RefSeq" id="WP_063215805.1">
    <property type="nucleotide sequence ID" value="NZ_BGKS01000062.1"/>
</dbReference>
<accession>A0AAJ0YF62</accession>
<keyword evidence="1" id="KW-1133">Transmembrane helix</keyword>
<sequence>MKKYSAISVLVIILILMIYFSFYFNQEKENVINCEAKLIIYDKEDTKANLELMFTLGEEQGWASIRGVIDYNGDLIPVYRKSFFDITKLKTSYKLASTQILINDNNSEIINKIIPNLYVKEGWQRSLSVFSQNDGGYLFSSNNVYSFYCY</sequence>
<feature type="transmembrane region" description="Helical" evidence="1">
    <location>
        <begin position="7"/>
        <end position="24"/>
    </location>
</feature>
<evidence type="ECO:0000313" key="3">
    <source>
        <dbReference type="Proteomes" id="UP000195540"/>
    </source>
</evidence>